<dbReference type="InterPro" id="IPR006139">
    <property type="entry name" value="D-isomer_2_OHA_DH_cat_dom"/>
</dbReference>
<dbReference type="PANTHER" id="PTHR42789:SF1">
    <property type="entry name" value="D-ISOMER SPECIFIC 2-HYDROXYACID DEHYDROGENASE FAMILY PROTEIN (AFU_ORTHOLOGUE AFUA_6G10090)"/>
    <property type="match status" value="1"/>
</dbReference>
<dbReference type="SUPFAM" id="SSF51735">
    <property type="entry name" value="NAD(P)-binding Rossmann-fold domains"/>
    <property type="match status" value="1"/>
</dbReference>
<name>A0A537LBL9_9BACT</name>
<dbReference type="Pfam" id="PF00389">
    <property type="entry name" value="2-Hacid_dh"/>
    <property type="match status" value="1"/>
</dbReference>
<comment type="similarity">
    <text evidence="1 5">Belongs to the D-isomer specific 2-hydroxyacid dehydrogenase family.</text>
</comment>
<proteinExistence type="inferred from homology"/>
<dbReference type="GO" id="GO:0016616">
    <property type="term" value="F:oxidoreductase activity, acting on the CH-OH group of donors, NAD or NADP as acceptor"/>
    <property type="evidence" value="ECO:0007669"/>
    <property type="project" value="InterPro"/>
</dbReference>
<dbReference type="SUPFAM" id="SSF52283">
    <property type="entry name" value="Formate/glycerate dehydrogenase catalytic domain-like"/>
    <property type="match status" value="1"/>
</dbReference>
<evidence type="ECO:0000313" key="9">
    <source>
        <dbReference type="Proteomes" id="UP000319353"/>
    </source>
</evidence>
<dbReference type="Proteomes" id="UP000319353">
    <property type="component" value="Unassembled WGS sequence"/>
</dbReference>
<keyword evidence="2" id="KW-0028">Amino-acid biosynthesis</keyword>
<evidence type="ECO:0000259" key="7">
    <source>
        <dbReference type="Pfam" id="PF02826"/>
    </source>
</evidence>
<dbReference type="InterPro" id="IPR029753">
    <property type="entry name" value="D-isomer_DH_CS"/>
</dbReference>
<reference evidence="8 9" key="1">
    <citation type="journal article" date="2019" name="Nat. Microbiol.">
        <title>Mediterranean grassland soil C-N compound turnover is dependent on rainfall and depth, and is mediated by genomically divergent microorganisms.</title>
        <authorList>
            <person name="Diamond S."/>
            <person name="Andeer P.F."/>
            <person name="Li Z."/>
            <person name="Crits-Christoph A."/>
            <person name="Burstein D."/>
            <person name="Anantharaman K."/>
            <person name="Lane K.R."/>
            <person name="Thomas B.C."/>
            <person name="Pan C."/>
            <person name="Northen T.R."/>
            <person name="Banfield J.F."/>
        </authorList>
    </citation>
    <scope>NUCLEOTIDE SEQUENCE [LARGE SCALE GENOMIC DNA]</scope>
    <source>
        <strain evidence="8">NP_4</strain>
    </source>
</reference>
<protein>
    <submittedName>
        <fullName evidence="8">Hydroxyacid dehydrogenase</fullName>
    </submittedName>
</protein>
<dbReference type="PROSITE" id="PS00671">
    <property type="entry name" value="D_2_HYDROXYACID_DH_3"/>
    <property type="match status" value="1"/>
</dbReference>
<evidence type="ECO:0000259" key="6">
    <source>
        <dbReference type="Pfam" id="PF00389"/>
    </source>
</evidence>
<dbReference type="Gene3D" id="3.40.50.720">
    <property type="entry name" value="NAD(P)-binding Rossmann-like Domain"/>
    <property type="match status" value="2"/>
</dbReference>
<dbReference type="InterPro" id="IPR036291">
    <property type="entry name" value="NAD(P)-bd_dom_sf"/>
</dbReference>
<dbReference type="GO" id="GO:0008652">
    <property type="term" value="P:amino acid biosynthetic process"/>
    <property type="evidence" value="ECO:0007669"/>
    <property type="project" value="UniProtKB-KW"/>
</dbReference>
<dbReference type="FunFam" id="3.40.50.720:FF:000203">
    <property type="entry name" value="D-3-phosphoglycerate dehydrogenase (SerA)"/>
    <property type="match status" value="1"/>
</dbReference>
<evidence type="ECO:0000256" key="2">
    <source>
        <dbReference type="ARBA" id="ARBA00022605"/>
    </source>
</evidence>
<accession>A0A537LBL9</accession>
<dbReference type="PROSITE" id="PS00065">
    <property type="entry name" value="D_2_HYDROXYACID_DH_1"/>
    <property type="match status" value="1"/>
</dbReference>
<keyword evidence="3 5" id="KW-0560">Oxidoreductase</keyword>
<dbReference type="AlphaFoldDB" id="A0A537LBL9"/>
<dbReference type="InterPro" id="IPR050857">
    <property type="entry name" value="D-2-hydroxyacid_DH"/>
</dbReference>
<organism evidence="8 9">
    <name type="scientific">Candidatus Segetimicrobium genomatis</name>
    <dbReference type="NCBI Taxonomy" id="2569760"/>
    <lineage>
        <taxon>Bacteria</taxon>
        <taxon>Bacillati</taxon>
        <taxon>Candidatus Sysuimicrobiota</taxon>
        <taxon>Candidatus Sysuimicrobiia</taxon>
        <taxon>Candidatus Sysuimicrobiales</taxon>
        <taxon>Candidatus Segetimicrobiaceae</taxon>
        <taxon>Candidatus Segetimicrobium</taxon>
    </lineage>
</organism>
<dbReference type="CDD" id="cd12173">
    <property type="entry name" value="PGDH_4"/>
    <property type="match status" value="1"/>
</dbReference>
<feature type="domain" description="D-isomer specific 2-hydroxyacid dehydrogenase NAD-binding" evidence="7">
    <location>
        <begin position="105"/>
        <end position="281"/>
    </location>
</feature>
<dbReference type="InterPro" id="IPR006140">
    <property type="entry name" value="D-isomer_DH_NAD-bd"/>
</dbReference>
<sequence>MRPVIVLSEPIHEAGLTVLQAAAEVRVLSQSTAAMLRRAIADADAVIVRLFPLTADLMAAAPRLRVIGRHGAGLDNVDLAAATQRKIPVVYVPRTHGISVAEHTIMLMLALAKRVLRLDDAVRTGNFHLRNQISGAELDGKTLGVIGLGNIGRLVAEKCRGAFRMRVLGYDPFLAPDLSVPADRVADLDVLLRESDVVTLHVPLTPQTRSLLGARKLALLKPTALVINTSRGEVIDEGALAQALHAGRIGGAAVDVYATEPPPSDHPLLSAPNTVLTPHTAAHTEEALQRMAVSIADDVLAVLRGARPAHLANPDVYAP</sequence>
<dbReference type="InterPro" id="IPR029752">
    <property type="entry name" value="D-isomer_DH_CS1"/>
</dbReference>
<dbReference type="PANTHER" id="PTHR42789">
    <property type="entry name" value="D-ISOMER SPECIFIC 2-HYDROXYACID DEHYDROGENASE FAMILY PROTEIN (AFU_ORTHOLOGUE AFUA_6G10090)"/>
    <property type="match status" value="1"/>
</dbReference>
<comment type="caution">
    <text evidence="8">The sequence shown here is derived from an EMBL/GenBank/DDBJ whole genome shotgun (WGS) entry which is preliminary data.</text>
</comment>
<gene>
    <name evidence="8" type="ORF">E6H01_03350</name>
</gene>
<dbReference type="PROSITE" id="PS00670">
    <property type="entry name" value="D_2_HYDROXYACID_DH_2"/>
    <property type="match status" value="1"/>
</dbReference>
<evidence type="ECO:0000256" key="5">
    <source>
        <dbReference type="RuleBase" id="RU003719"/>
    </source>
</evidence>
<evidence type="ECO:0000256" key="3">
    <source>
        <dbReference type="ARBA" id="ARBA00023002"/>
    </source>
</evidence>
<dbReference type="Pfam" id="PF02826">
    <property type="entry name" value="2-Hacid_dh_C"/>
    <property type="match status" value="1"/>
</dbReference>
<keyword evidence="4" id="KW-0520">NAD</keyword>
<dbReference type="GO" id="GO:0051287">
    <property type="term" value="F:NAD binding"/>
    <property type="evidence" value="ECO:0007669"/>
    <property type="project" value="InterPro"/>
</dbReference>
<evidence type="ECO:0000256" key="1">
    <source>
        <dbReference type="ARBA" id="ARBA00005854"/>
    </source>
</evidence>
<dbReference type="EMBL" id="VBAL01000028">
    <property type="protein sequence ID" value="TMJ05360.1"/>
    <property type="molecule type" value="Genomic_DNA"/>
</dbReference>
<evidence type="ECO:0000313" key="8">
    <source>
        <dbReference type="EMBL" id="TMJ05360.1"/>
    </source>
</evidence>
<evidence type="ECO:0000256" key="4">
    <source>
        <dbReference type="ARBA" id="ARBA00023027"/>
    </source>
</evidence>
<feature type="domain" description="D-isomer specific 2-hydroxyacid dehydrogenase catalytic" evidence="6">
    <location>
        <begin position="5"/>
        <end position="313"/>
    </location>
</feature>